<sequence>MDQKIISASRDGVLFARARLWMVVSYVLTILVLVPFGPSFPSAGTDASWAYAMNVAIANHLHFGRDVIFTFGPLAPAYTHLYHPSTDNMMLVVSFIVASAAFAGFASLAYPKKSVWLIALPIMLCQFATPDGLFIFLPFLLLLVAERDFDHRVVGRVITLLVAGACALLPLIKGSLGASVLLCTGLALVPVWRRSRVDAVALVVTQAAVMIVAWLWAGQPLEGLPNFFIAQDMIISGYTVAMSLNASSNRFESVLCLIVAASLVWAMWRSTPRSSSWRIMIALSFVLFVCFKAAVVRPDWWHVAIFGSALVLVGYVILLRDELRRGVAFFAISIISWAIINHASYVPYGPKADLSRVAAVLKKSSNGILIRLFDNNQLSNEWRQANEQIQKTLRLPSYTGTADIYPVDLSLLFASDTKWNPRPIIQSYAAYTTDLARINQAHLLRKPPDRIYFDVTPTDGHYPSLEDGVSWPDLIVRYKPVGFVGRYTILEKRPNQAAFAIDRPVFANSVKLGAQVIVPSANHPIWAQIDINPTRLGKLASAVYKLPPLHISVQYSDGSSATYRFIPGMAKAGFLLSPTVSSGNDFVALQSSRSVEFFAGRYPISFSIAGESGARLLWSQRYTVSLSIARIAASAGVDQVLFSQPVSVSSINSYQVAGDCNIDGIDGNEVGVAPINLTTGLVRIRGWAMISGQNGKQNDAVSLAFIAPDGHVQLFPANNTVSRGDVAAFFHHPEIYNVGFEALIDANSLSGSVDVKVLQRSGEKWLVCGKKTGHLNRPGV</sequence>
<feature type="transmembrane region" description="Helical" evidence="1">
    <location>
        <begin position="326"/>
        <end position="348"/>
    </location>
</feature>
<evidence type="ECO:0000256" key="1">
    <source>
        <dbReference type="SAM" id="Phobius"/>
    </source>
</evidence>
<protein>
    <recommendedName>
        <fullName evidence="4">Transmembrane protein</fullName>
    </recommendedName>
</protein>
<keyword evidence="1" id="KW-0812">Transmembrane</keyword>
<name>A0ABW0T0G3_9GAMM</name>
<organism evidence="2 3">
    <name type="scientific">Rhodanobacter terrae</name>
    <dbReference type="NCBI Taxonomy" id="418647"/>
    <lineage>
        <taxon>Bacteria</taxon>
        <taxon>Pseudomonadati</taxon>
        <taxon>Pseudomonadota</taxon>
        <taxon>Gammaproteobacteria</taxon>
        <taxon>Lysobacterales</taxon>
        <taxon>Rhodanobacteraceae</taxon>
        <taxon>Rhodanobacter</taxon>
    </lineage>
</organism>
<gene>
    <name evidence="2" type="ORF">ACFPPB_15840</name>
</gene>
<feature type="transmembrane region" description="Helical" evidence="1">
    <location>
        <begin position="199"/>
        <end position="217"/>
    </location>
</feature>
<dbReference type="Proteomes" id="UP001596111">
    <property type="component" value="Unassembled WGS sequence"/>
</dbReference>
<dbReference type="EMBL" id="JBHSNG010000020">
    <property type="protein sequence ID" value="MFC5582592.1"/>
    <property type="molecule type" value="Genomic_DNA"/>
</dbReference>
<evidence type="ECO:0000313" key="2">
    <source>
        <dbReference type="EMBL" id="MFC5582592.1"/>
    </source>
</evidence>
<accession>A0ABW0T0G3</accession>
<keyword evidence="1" id="KW-0472">Membrane</keyword>
<feature type="transmembrane region" description="Helical" evidence="1">
    <location>
        <begin position="20"/>
        <end position="37"/>
    </location>
</feature>
<feature type="transmembrane region" description="Helical" evidence="1">
    <location>
        <begin position="251"/>
        <end position="268"/>
    </location>
</feature>
<feature type="transmembrane region" description="Helical" evidence="1">
    <location>
        <begin position="89"/>
        <end position="110"/>
    </location>
</feature>
<proteinExistence type="predicted"/>
<feature type="transmembrane region" description="Helical" evidence="1">
    <location>
        <begin position="153"/>
        <end position="170"/>
    </location>
</feature>
<reference evidence="3" key="1">
    <citation type="journal article" date="2019" name="Int. J. Syst. Evol. Microbiol.">
        <title>The Global Catalogue of Microorganisms (GCM) 10K type strain sequencing project: providing services to taxonomists for standard genome sequencing and annotation.</title>
        <authorList>
            <consortium name="The Broad Institute Genomics Platform"/>
            <consortium name="The Broad Institute Genome Sequencing Center for Infectious Disease"/>
            <person name="Wu L."/>
            <person name="Ma J."/>
        </authorList>
    </citation>
    <scope>NUCLEOTIDE SEQUENCE [LARGE SCALE GENOMIC DNA]</scope>
    <source>
        <strain evidence="3">CGMCC 1.13587</strain>
    </source>
</reference>
<keyword evidence="1" id="KW-1133">Transmembrane helix</keyword>
<evidence type="ECO:0008006" key="4">
    <source>
        <dbReference type="Google" id="ProtNLM"/>
    </source>
</evidence>
<feature type="transmembrane region" description="Helical" evidence="1">
    <location>
        <begin position="116"/>
        <end position="141"/>
    </location>
</feature>
<feature type="transmembrane region" description="Helical" evidence="1">
    <location>
        <begin position="275"/>
        <end position="294"/>
    </location>
</feature>
<dbReference type="RefSeq" id="WP_377328822.1">
    <property type="nucleotide sequence ID" value="NZ_JBHSNG010000020.1"/>
</dbReference>
<keyword evidence="3" id="KW-1185">Reference proteome</keyword>
<evidence type="ECO:0000313" key="3">
    <source>
        <dbReference type="Proteomes" id="UP001596111"/>
    </source>
</evidence>
<feature type="transmembrane region" description="Helical" evidence="1">
    <location>
        <begin position="300"/>
        <end position="319"/>
    </location>
</feature>
<comment type="caution">
    <text evidence="2">The sequence shown here is derived from an EMBL/GenBank/DDBJ whole genome shotgun (WGS) entry which is preliminary data.</text>
</comment>